<dbReference type="Pfam" id="PF08492">
    <property type="entry name" value="SRP72"/>
    <property type="match status" value="1"/>
</dbReference>
<dbReference type="GO" id="GO:0043022">
    <property type="term" value="F:ribosome binding"/>
    <property type="evidence" value="ECO:0007669"/>
    <property type="project" value="TreeGrafter"/>
</dbReference>
<name>A0AA38VDS8_9PEZI</name>
<evidence type="ECO:0000256" key="2">
    <source>
        <dbReference type="ARBA" id="ARBA00004496"/>
    </source>
</evidence>
<dbReference type="Pfam" id="PF17004">
    <property type="entry name" value="SRP_TPR_like"/>
    <property type="match status" value="1"/>
</dbReference>
<dbReference type="PANTHER" id="PTHR14094">
    <property type="entry name" value="SIGNAL RECOGNITION PARTICLE 72"/>
    <property type="match status" value="1"/>
</dbReference>
<dbReference type="Proteomes" id="UP001174694">
    <property type="component" value="Unassembled WGS sequence"/>
</dbReference>
<feature type="compositionally biased region" description="Basic and acidic residues" evidence="10">
    <location>
        <begin position="590"/>
        <end position="611"/>
    </location>
</feature>
<dbReference type="GO" id="GO:0005783">
    <property type="term" value="C:endoplasmic reticulum"/>
    <property type="evidence" value="ECO:0007669"/>
    <property type="project" value="UniProtKB-SubCell"/>
</dbReference>
<dbReference type="PANTHER" id="PTHR14094:SF9">
    <property type="entry name" value="SIGNAL RECOGNITION PARTICLE SUBUNIT SRP72"/>
    <property type="match status" value="1"/>
</dbReference>
<feature type="compositionally biased region" description="Basic residues" evidence="10">
    <location>
        <begin position="612"/>
        <end position="621"/>
    </location>
</feature>
<comment type="function">
    <text evidence="9">Component of the signal recognition particle (SRP) complex, a ribonucleoprotein complex that mediates the cotranslational targeting of secretory and membrane proteins to the endoplasmic reticulum (ER).</text>
</comment>
<evidence type="ECO:0000313" key="12">
    <source>
        <dbReference type="EMBL" id="KAJ9142770.1"/>
    </source>
</evidence>
<keyword evidence="8 9" id="KW-0687">Ribonucleoprotein</keyword>
<dbReference type="FunFam" id="1.25.40.10:FF:000512">
    <property type="entry name" value="Signal recognition particle subunit SRP72"/>
    <property type="match status" value="1"/>
</dbReference>
<evidence type="ECO:0000256" key="1">
    <source>
        <dbReference type="ARBA" id="ARBA00004240"/>
    </source>
</evidence>
<dbReference type="GO" id="GO:0008312">
    <property type="term" value="F:7S RNA binding"/>
    <property type="evidence" value="ECO:0007669"/>
    <property type="project" value="InterPro"/>
</dbReference>
<evidence type="ECO:0000256" key="5">
    <source>
        <dbReference type="ARBA" id="ARBA00022490"/>
    </source>
</evidence>
<gene>
    <name evidence="12" type="ORF">NKR23_g7084</name>
</gene>
<dbReference type="GO" id="GO:0005786">
    <property type="term" value="C:signal recognition particle, endoplasmic reticulum targeting"/>
    <property type="evidence" value="ECO:0007669"/>
    <property type="project" value="UniProtKB-UniRule"/>
</dbReference>
<evidence type="ECO:0000256" key="6">
    <source>
        <dbReference type="ARBA" id="ARBA00022824"/>
    </source>
</evidence>
<evidence type="ECO:0000256" key="9">
    <source>
        <dbReference type="PIRNR" id="PIRNR038922"/>
    </source>
</evidence>
<keyword evidence="6" id="KW-0256">Endoplasmic reticulum</keyword>
<dbReference type="InterPro" id="IPR011990">
    <property type="entry name" value="TPR-like_helical_dom_sf"/>
</dbReference>
<evidence type="ECO:0000256" key="8">
    <source>
        <dbReference type="ARBA" id="ARBA00023274"/>
    </source>
</evidence>
<organism evidence="12 13">
    <name type="scientific">Pleurostoma richardsiae</name>
    <dbReference type="NCBI Taxonomy" id="41990"/>
    <lineage>
        <taxon>Eukaryota</taxon>
        <taxon>Fungi</taxon>
        <taxon>Dikarya</taxon>
        <taxon>Ascomycota</taxon>
        <taxon>Pezizomycotina</taxon>
        <taxon>Sordariomycetes</taxon>
        <taxon>Sordariomycetidae</taxon>
        <taxon>Calosphaeriales</taxon>
        <taxon>Pleurostomataceae</taxon>
        <taxon>Pleurostoma</taxon>
    </lineage>
</organism>
<dbReference type="AlphaFoldDB" id="A0AA38VDS8"/>
<evidence type="ECO:0000256" key="4">
    <source>
        <dbReference type="ARBA" id="ARBA00018350"/>
    </source>
</evidence>
<reference evidence="12" key="1">
    <citation type="submission" date="2022-07" db="EMBL/GenBank/DDBJ databases">
        <title>Fungi with potential for degradation of polypropylene.</title>
        <authorList>
            <person name="Gostincar C."/>
        </authorList>
    </citation>
    <scope>NUCLEOTIDE SEQUENCE</scope>
    <source>
        <strain evidence="12">EXF-13308</strain>
    </source>
</reference>
<dbReference type="EMBL" id="JANBVO010000021">
    <property type="protein sequence ID" value="KAJ9142770.1"/>
    <property type="molecule type" value="Genomic_DNA"/>
</dbReference>
<protein>
    <recommendedName>
        <fullName evidence="4 9">Signal recognition particle subunit SRP72</fullName>
    </recommendedName>
</protein>
<keyword evidence="13" id="KW-1185">Reference proteome</keyword>
<keyword evidence="7 9" id="KW-0733">Signal recognition particle</keyword>
<evidence type="ECO:0000256" key="7">
    <source>
        <dbReference type="ARBA" id="ARBA00023135"/>
    </source>
</evidence>
<dbReference type="Gene3D" id="1.25.40.10">
    <property type="entry name" value="Tetratricopeptide repeat domain"/>
    <property type="match status" value="1"/>
</dbReference>
<evidence type="ECO:0000256" key="3">
    <source>
        <dbReference type="ARBA" id="ARBA00007676"/>
    </source>
</evidence>
<comment type="subcellular location">
    <subcellularLocation>
        <location evidence="2 9">Cytoplasm</location>
    </subcellularLocation>
    <subcellularLocation>
        <location evidence="1">Endoplasmic reticulum</location>
    </subcellularLocation>
</comment>
<feature type="region of interest" description="Disordered" evidence="10">
    <location>
        <begin position="547"/>
        <end position="637"/>
    </location>
</feature>
<dbReference type="GO" id="GO:0006614">
    <property type="term" value="P:SRP-dependent cotranslational protein targeting to membrane"/>
    <property type="evidence" value="ECO:0007669"/>
    <property type="project" value="UniProtKB-UniRule"/>
</dbReference>
<accession>A0AA38VDS8</accession>
<evidence type="ECO:0000256" key="10">
    <source>
        <dbReference type="SAM" id="MobiDB-lite"/>
    </source>
</evidence>
<sequence>MADSALAALNSLLKGSSIEDHEEALKLANAATKASKGGADLLTAQHAKVVALLKLDRFDDALRAIAEAGSRLESQCPLEKAYALYKTGDLDGAEAALESAGEETRALRHVAAQMAYRAERFDEAAAHYRELARDPDGSYGEETDLKINSLAAAAQLEWQGRGEAAPEGTRQPGREDLEAFETAYNAACGCLARAEFAKATVLLKRARDLCEASEDLSDEEKKAELLPIMVQQAYACTRLGKLGDAAELMKAVTVSDMPDLSTQTVAQNNSLALKAEGGNPYLIQRLAESIPEATGSDRLFRYQAAILNRNKYIIELQAQKFSGVKSKTARLLAQDAAPSASPDKVGLGMLNAAATAHLKSGKEALQLILPLLDSRPDDVGLLLTIIQLYIQTANPVPALSLLEAFFKRLETAVAPDHSDVRYAPGLVALAVALYRMQGRHSAVRNELAKAAAHWEQAAGTPPTSLLREAGIELLRSSRPSDLAAAGAAFERLVTASPGDKAATAGLVASFATSDYAKVEPHLAGLAPAEKLTAGVDVQALISRGVASLPAPPSQAASKKRALDESAGGGADKGTAAQQPARKKRRRRLPKSYEEGKQLDPERWLPLRDRSTYRPKGKKGKKRAAEATQGGMPVAREEGETLELVGGAGAVKVEKAPAGGKKKKKGKK</sequence>
<comment type="caution">
    <text evidence="12">The sequence shown here is derived from an EMBL/GenBank/DDBJ whole genome shotgun (WGS) entry which is preliminary data.</text>
</comment>
<evidence type="ECO:0000313" key="13">
    <source>
        <dbReference type="Proteomes" id="UP001174694"/>
    </source>
</evidence>
<feature type="compositionally biased region" description="Basic residues" evidence="10">
    <location>
        <begin position="580"/>
        <end position="589"/>
    </location>
</feature>
<feature type="domain" description="Signal recognition particle SRP72 subunit RNA-binding" evidence="11">
    <location>
        <begin position="564"/>
        <end position="614"/>
    </location>
</feature>
<dbReference type="PIRSF" id="PIRSF038922">
    <property type="entry name" value="SRP72"/>
    <property type="match status" value="1"/>
</dbReference>
<dbReference type="InterPro" id="IPR013699">
    <property type="entry name" value="Signal_recog_part_SRP72_RNA-bd"/>
</dbReference>
<comment type="similarity">
    <text evidence="3 9">Belongs to the SRP72 family.</text>
</comment>
<evidence type="ECO:0000259" key="11">
    <source>
        <dbReference type="Pfam" id="PF08492"/>
    </source>
</evidence>
<dbReference type="InterPro" id="IPR026270">
    <property type="entry name" value="SRP72"/>
</dbReference>
<keyword evidence="5 9" id="KW-0963">Cytoplasm</keyword>
<proteinExistence type="inferred from homology"/>
<dbReference type="InterPro" id="IPR031545">
    <property type="entry name" value="SRP72_TPR-like"/>
</dbReference>